<dbReference type="Gene3D" id="2.60.40.3120">
    <property type="match status" value="1"/>
</dbReference>
<feature type="compositionally biased region" description="Pro residues" evidence="4">
    <location>
        <begin position="883"/>
        <end position="896"/>
    </location>
</feature>
<feature type="region of interest" description="Disordered" evidence="4">
    <location>
        <begin position="883"/>
        <end position="923"/>
    </location>
</feature>
<dbReference type="InterPro" id="IPR000834">
    <property type="entry name" value="Peptidase_M14"/>
</dbReference>
<comment type="similarity">
    <text evidence="2 3">Belongs to the peptidase M14 family.</text>
</comment>
<dbReference type="OrthoDB" id="10253041at2759"/>
<dbReference type="EMBL" id="CAJPEV010004790">
    <property type="protein sequence ID" value="CAG0902311.1"/>
    <property type="molecule type" value="Genomic_DNA"/>
</dbReference>
<organism evidence="6">
    <name type="scientific">Darwinula stevensoni</name>
    <dbReference type="NCBI Taxonomy" id="69355"/>
    <lineage>
        <taxon>Eukaryota</taxon>
        <taxon>Metazoa</taxon>
        <taxon>Ecdysozoa</taxon>
        <taxon>Arthropoda</taxon>
        <taxon>Crustacea</taxon>
        <taxon>Oligostraca</taxon>
        <taxon>Ostracoda</taxon>
        <taxon>Podocopa</taxon>
        <taxon>Podocopida</taxon>
        <taxon>Darwinulocopina</taxon>
        <taxon>Darwinuloidea</taxon>
        <taxon>Darwinulidae</taxon>
        <taxon>Darwinula</taxon>
    </lineage>
</organism>
<feature type="region of interest" description="Disordered" evidence="4">
    <location>
        <begin position="989"/>
        <end position="1114"/>
    </location>
</feature>
<protein>
    <recommendedName>
        <fullName evidence="5">Peptidase M14 domain-containing protein</fullName>
    </recommendedName>
</protein>
<feature type="domain" description="Peptidase M14" evidence="5">
    <location>
        <begin position="210"/>
        <end position="817"/>
    </location>
</feature>
<keyword evidence="7" id="KW-1185">Reference proteome</keyword>
<dbReference type="Proteomes" id="UP000677054">
    <property type="component" value="Unassembled WGS sequence"/>
</dbReference>
<evidence type="ECO:0000256" key="1">
    <source>
        <dbReference type="ARBA" id="ARBA00001947"/>
    </source>
</evidence>
<dbReference type="GO" id="GO:0008270">
    <property type="term" value="F:zinc ion binding"/>
    <property type="evidence" value="ECO:0007669"/>
    <property type="project" value="InterPro"/>
</dbReference>
<feature type="region of interest" description="Disordered" evidence="4">
    <location>
        <begin position="574"/>
        <end position="631"/>
    </location>
</feature>
<dbReference type="SUPFAM" id="SSF53187">
    <property type="entry name" value="Zn-dependent exopeptidases"/>
    <property type="match status" value="2"/>
</dbReference>
<feature type="region of interest" description="Disordered" evidence="4">
    <location>
        <begin position="58"/>
        <end position="85"/>
    </location>
</feature>
<dbReference type="AlphaFoldDB" id="A0A7R9FRS9"/>
<sequence>MYSNQENVFKVAGFTFFCNFECGNLARVELVRSSVDRSSVNVVTNVVDYPGLGTSYQVSGSPCSPYGSPSGGSPKSSSGSSSVERKVLKRPFLGKTPSVEKRPEFEFNLWTSPDCAGTEFQNKNRTWFCFGLKGGPPGCLLQLNLMNLNRQKKLFSQGMSPVFMVLPVQRQWERIPGKTSFENTESAFTVRFQFRMPSMEGAESYIAFTYPHNYAKLEDILLRLDQRYPQPRSLTPPPNPRGIYYFRETLCYSLDGRRVDMMTVTSNDGASNLCEDPFDISVFLPSQLLAVPKEEETLLSRPRCFPKKKVVFLTSRVHPGEVQASYVFNGFLKFLLNEKDPRAALLRHQFVFKLIPMLNPDGVVRGHYRTDQRGVNLNRIYVDPCPHHHPTVFAARKIFLYHHQQKSLASAETSSSTWTSIRNDDFHLTGSMSAASRSGSFLTVPSSPFLNALERETIGGVGSDSDDAGMGMGEPLAGCDPADVPIVKTSTLNAGNDIPAKHFEPSRMWPAPLKKKTQAQLDFYEKLTSLKFGFGFQKFSPLACRCVRAEGKGTEDTHTSTSVPRMARTKLELGDESYDSESAFPNLETSSRDTDYPTDSSSHQINPRPPPAPPPPPPPSPSNPGPVSETPVMDEETQFAFPCLSSSDHPKEELKEEESSCLPDFLKSWADKKMRSDVDRPNDLRVTEESGIYAYIDLHGHASKRGTFMFGNYFKEMEAAVDALLLPKLLTFNSPHFDFRGCNFRESNTRIHGMSKEGSGRVHLSKVTGGHARCYTLECNYFSGRCLNSLPSFPPNVSFPDNKACQPVYMGRLVKYTSQVYREVGQNLAVSILDLSGNNPYSRLSQSPWRDLKGLREYLTQYLASPESMSSSLLPVFYVKTPPGPPSRCPTPPPRPRSASESSMDQERTRMAPPRRVAGTPTPLPMATVQIEDAKLPKPPALRLRAMRAKRPSTASASGGRRKPKKKRLKRKINQENDPLAVLLAESADPPPVVAATNAPLPKASVPAAATKMKGVKIPKPRSKALSFLKVKNGAGSKSDSPRSPEPCSSKDVKLPALPRVPPLPFAEKEKDKDGGSPGGQRRKLRRLGDIGKKRKRKSGRSGSPPSPSSPAIS</sequence>
<feature type="compositionally biased region" description="Low complexity" evidence="4">
    <location>
        <begin position="59"/>
        <end position="82"/>
    </location>
</feature>
<name>A0A7R9FRS9_9CRUS</name>
<dbReference type="InterPro" id="IPR050821">
    <property type="entry name" value="Cytosolic_carboxypeptidase"/>
</dbReference>
<evidence type="ECO:0000313" key="7">
    <source>
        <dbReference type="Proteomes" id="UP000677054"/>
    </source>
</evidence>
<feature type="compositionally biased region" description="Basic residues" evidence="4">
    <location>
        <begin position="1014"/>
        <end position="1023"/>
    </location>
</feature>
<feature type="compositionally biased region" description="Pro residues" evidence="4">
    <location>
        <begin position="1105"/>
        <end position="1114"/>
    </location>
</feature>
<dbReference type="PANTHER" id="PTHR12756:SF12">
    <property type="entry name" value="CYTOSOLIC CARBOXYPEPTIDASE-LIKE PROTEIN 5"/>
    <property type="match status" value="1"/>
</dbReference>
<feature type="region of interest" description="Disordered" evidence="4">
    <location>
        <begin position="946"/>
        <end position="977"/>
    </location>
</feature>
<proteinExistence type="inferred from homology"/>
<evidence type="ECO:0000256" key="3">
    <source>
        <dbReference type="PROSITE-ProRule" id="PRU01379"/>
    </source>
</evidence>
<dbReference type="PROSITE" id="PS52035">
    <property type="entry name" value="PEPTIDASE_M14"/>
    <property type="match status" value="1"/>
</dbReference>
<evidence type="ECO:0000313" key="6">
    <source>
        <dbReference type="EMBL" id="CAD7252746.1"/>
    </source>
</evidence>
<dbReference type="EMBL" id="LR904307">
    <property type="protein sequence ID" value="CAD7252746.1"/>
    <property type="molecule type" value="Genomic_DNA"/>
</dbReference>
<evidence type="ECO:0000256" key="2">
    <source>
        <dbReference type="ARBA" id="ARBA00005988"/>
    </source>
</evidence>
<dbReference type="GO" id="GO:0006508">
    <property type="term" value="P:proteolysis"/>
    <property type="evidence" value="ECO:0007669"/>
    <property type="project" value="InterPro"/>
</dbReference>
<reference evidence="6" key="1">
    <citation type="submission" date="2020-11" db="EMBL/GenBank/DDBJ databases">
        <authorList>
            <person name="Tran Van P."/>
        </authorList>
    </citation>
    <scope>NUCLEOTIDE SEQUENCE</scope>
</reference>
<dbReference type="Gene3D" id="3.40.630.10">
    <property type="entry name" value="Zn peptidases"/>
    <property type="match status" value="2"/>
</dbReference>
<evidence type="ECO:0000259" key="5">
    <source>
        <dbReference type="PROSITE" id="PS52035"/>
    </source>
</evidence>
<dbReference type="GO" id="GO:0004181">
    <property type="term" value="F:metallocarboxypeptidase activity"/>
    <property type="evidence" value="ECO:0007669"/>
    <property type="project" value="InterPro"/>
</dbReference>
<gene>
    <name evidence="6" type="ORF">DSTB1V02_LOCUS12501</name>
</gene>
<feature type="active site" description="Proton donor/acceptor" evidence="3">
    <location>
        <position position="778"/>
    </location>
</feature>
<comment type="cofactor">
    <cofactor evidence="1">
        <name>Zn(2+)</name>
        <dbReference type="ChEBI" id="CHEBI:29105"/>
    </cofactor>
</comment>
<feature type="compositionally biased region" description="Pro residues" evidence="4">
    <location>
        <begin position="607"/>
        <end position="624"/>
    </location>
</feature>
<dbReference type="Pfam" id="PF00246">
    <property type="entry name" value="Peptidase_M14"/>
    <property type="match status" value="1"/>
</dbReference>
<accession>A0A7R9FRS9</accession>
<feature type="compositionally biased region" description="Basic residues" evidence="4">
    <location>
        <begin position="960"/>
        <end position="972"/>
    </location>
</feature>
<evidence type="ECO:0000256" key="4">
    <source>
        <dbReference type="SAM" id="MobiDB-lite"/>
    </source>
</evidence>
<dbReference type="PANTHER" id="PTHR12756">
    <property type="entry name" value="CYTOSOLIC CARBOXYPEPTIDASE"/>
    <property type="match status" value="1"/>
</dbReference>